<dbReference type="NCBIfam" id="NF000584">
    <property type="entry name" value="PRK00009.1"/>
    <property type="match status" value="1"/>
</dbReference>
<keyword evidence="13" id="KW-0670">Pyruvate</keyword>
<sequence>MPTESKSSERLRDEIAMLGHLLGETIREVAGDNALYIVEDLRRLAWDNRTGQPAAASRLSGSIASLKPPQLRVVIRAFSIFLDLLNLSEDRQRVRVLRAREQNTLASERGETIASAMMQLKAAGRTEGEIQHLLDQLHVELVFTAHPTEAKRRSVRSKLKTIRELLSEHDVETRPDKIARIERLIQTELAKLWQTNFIRPWRPSVIQEVQRALSIKPILWEVVPQNLSELRQSLAEAYPGHKFKIKPCVTYGSWIGGDRDGHPGVTAEVTEQTFQWLREAAFEFHSSTHHDLYDSLSLSDLQTTWGHDLGQRITEAVVRWPEVEARISKIPPDELCRRWLSVMKWRLDKTAKIALGGEPVFGSYADPDEMIEDVDALLESVTKYPGGDLLAEEVNVWRDQIAAFGFHLTCLDVRQDARQYRGVMNEILAACGLGASAEAVDALDEKQRQKLLIESLDRDLVFGKDPMDAATLSPEARDTLELFRVLHQVMRSYGQRAIGEHVISMTQTPSDVLTVLWLWRQTGKNFSDCDEYKTRLPISPLFETIEDLQNGPAILKDLFAIPEYRDHITAQGNQQPVMLGYSDSTKDGGYLSACWSLYRAQQQLQCVASELGVELTFFHGRGGSLGRGGGPTARAIRSLPVGTFRGALRLTEQGEVLADRYDDKHIAHRHLEQVVWSSLLAGGDPPTADPNEWTDMLDGMAKQSFAHYRKLIEQPDFVRFFRLATPVDEVEQLPIGSRPSRRRGGASLSDLRAIPWVFSWTQCRCLIPAWYGLGTATATVLETPGAVEQLQAMYKQWPFFQATIDNAELAIAKSDMEISGYYASLADQSENLKTISEMIKDEHARSLGAILHITGRESLLAGTPWLKESIRVRNRYIDPLNLIQVELLSRLRAGSQDPDDESQKELQHLARLSINGLASGMRTSG</sequence>
<evidence type="ECO:0000256" key="2">
    <source>
        <dbReference type="ARBA" id="ARBA00003670"/>
    </source>
</evidence>
<keyword evidence="8 10" id="KW-0120">Carbon dioxide fixation</keyword>
<evidence type="ECO:0000256" key="10">
    <source>
        <dbReference type="HAMAP-Rule" id="MF_00595"/>
    </source>
</evidence>
<evidence type="ECO:0000256" key="7">
    <source>
        <dbReference type="ARBA" id="ARBA00023239"/>
    </source>
</evidence>
<evidence type="ECO:0000313" key="13">
    <source>
        <dbReference type="EMBL" id="TWU47363.1"/>
    </source>
</evidence>
<evidence type="ECO:0000256" key="6">
    <source>
        <dbReference type="ARBA" id="ARBA00022842"/>
    </source>
</evidence>
<comment type="function">
    <text evidence="2 10">Forms oxaloacetate, a four-carbon dicarboxylic acid source for the tricarboxylic acid cycle.</text>
</comment>
<feature type="active site" evidence="10 11">
    <location>
        <position position="146"/>
    </location>
</feature>
<dbReference type="Pfam" id="PF00311">
    <property type="entry name" value="PEPcase"/>
    <property type="match status" value="1"/>
</dbReference>
<dbReference type="GO" id="GO:0005829">
    <property type="term" value="C:cytosol"/>
    <property type="evidence" value="ECO:0007669"/>
    <property type="project" value="TreeGrafter"/>
</dbReference>
<dbReference type="GO" id="GO:0006099">
    <property type="term" value="P:tricarboxylic acid cycle"/>
    <property type="evidence" value="ECO:0007669"/>
    <property type="project" value="InterPro"/>
</dbReference>
<dbReference type="PRINTS" id="PR00150">
    <property type="entry name" value="PEPCARBXLASE"/>
</dbReference>
<evidence type="ECO:0000256" key="12">
    <source>
        <dbReference type="PROSITE-ProRule" id="PRU10112"/>
    </source>
</evidence>
<dbReference type="AlphaFoldDB" id="A0A5C6EC53"/>
<gene>
    <name evidence="10 13" type="primary">ppc</name>
    <name evidence="13" type="ORF">Poly51_51630</name>
</gene>
<comment type="cofactor">
    <cofactor evidence="1 10">
        <name>Mg(2+)</name>
        <dbReference type="ChEBI" id="CHEBI:18420"/>
    </cofactor>
</comment>
<accession>A0A5C6EC53</accession>
<dbReference type="HAMAP" id="MF_00595">
    <property type="entry name" value="PEPcase_type1"/>
    <property type="match status" value="1"/>
</dbReference>
<dbReference type="SUPFAM" id="SSF51621">
    <property type="entry name" value="Phosphoenolpyruvate/pyruvate domain"/>
    <property type="match status" value="1"/>
</dbReference>
<evidence type="ECO:0000256" key="4">
    <source>
        <dbReference type="ARBA" id="ARBA00012305"/>
    </source>
</evidence>
<evidence type="ECO:0000256" key="5">
    <source>
        <dbReference type="ARBA" id="ARBA00022419"/>
    </source>
</evidence>
<dbReference type="PANTHER" id="PTHR30523:SF6">
    <property type="entry name" value="PHOSPHOENOLPYRUVATE CARBOXYLASE"/>
    <property type="match status" value="1"/>
</dbReference>
<protein>
    <recommendedName>
        <fullName evidence="5 10">Phosphoenolpyruvate carboxylase</fullName>
        <shortName evidence="10">PEPC</shortName>
        <shortName evidence="10">PEPCase</shortName>
        <ecNumber evidence="4 10">4.1.1.31</ecNumber>
    </recommendedName>
</protein>
<evidence type="ECO:0000256" key="9">
    <source>
        <dbReference type="ARBA" id="ARBA00048995"/>
    </source>
</evidence>
<comment type="similarity">
    <text evidence="3 10">Belongs to the PEPCase type 1 family.</text>
</comment>
<dbReference type="GO" id="GO:0006107">
    <property type="term" value="P:oxaloacetate metabolic process"/>
    <property type="evidence" value="ECO:0007669"/>
    <property type="project" value="UniProtKB-UniRule"/>
</dbReference>
<dbReference type="InterPro" id="IPR015813">
    <property type="entry name" value="Pyrv/PenolPyrv_kinase-like_dom"/>
</dbReference>
<evidence type="ECO:0000256" key="3">
    <source>
        <dbReference type="ARBA" id="ARBA00008346"/>
    </source>
</evidence>
<name>A0A5C6EC53_9BACT</name>
<dbReference type="EC" id="4.1.1.31" evidence="4 10"/>
<comment type="subunit">
    <text evidence="10">Homotetramer.</text>
</comment>
<dbReference type="PROSITE" id="PS00393">
    <property type="entry name" value="PEPCASE_2"/>
    <property type="match status" value="1"/>
</dbReference>
<proteinExistence type="inferred from homology"/>
<dbReference type="InterPro" id="IPR018129">
    <property type="entry name" value="PEP_COase_Lys_AS"/>
</dbReference>
<comment type="catalytic activity">
    <reaction evidence="9 10">
        <text>oxaloacetate + phosphate = phosphoenolpyruvate + hydrogencarbonate</text>
        <dbReference type="Rhea" id="RHEA:28370"/>
        <dbReference type="ChEBI" id="CHEBI:16452"/>
        <dbReference type="ChEBI" id="CHEBI:17544"/>
        <dbReference type="ChEBI" id="CHEBI:43474"/>
        <dbReference type="ChEBI" id="CHEBI:58702"/>
        <dbReference type="EC" id="4.1.1.31"/>
    </reaction>
</comment>
<dbReference type="InterPro" id="IPR021135">
    <property type="entry name" value="PEP_COase"/>
</dbReference>
<organism evidence="13 14">
    <name type="scientific">Rubripirellula tenax</name>
    <dbReference type="NCBI Taxonomy" id="2528015"/>
    <lineage>
        <taxon>Bacteria</taxon>
        <taxon>Pseudomonadati</taxon>
        <taxon>Planctomycetota</taxon>
        <taxon>Planctomycetia</taxon>
        <taxon>Pirellulales</taxon>
        <taxon>Pirellulaceae</taxon>
        <taxon>Rubripirellula</taxon>
    </lineage>
</organism>
<dbReference type="Proteomes" id="UP000318288">
    <property type="component" value="Unassembled WGS sequence"/>
</dbReference>
<dbReference type="InterPro" id="IPR022805">
    <property type="entry name" value="PEP_COase_bac/pln-type"/>
</dbReference>
<dbReference type="InterPro" id="IPR033129">
    <property type="entry name" value="PEPCASE_His_AS"/>
</dbReference>
<evidence type="ECO:0000313" key="14">
    <source>
        <dbReference type="Proteomes" id="UP000318288"/>
    </source>
</evidence>
<dbReference type="EMBL" id="SJPW01000007">
    <property type="protein sequence ID" value="TWU47363.1"/>
    <property type="molecule type" value="Genomic_DNA"/>
</dbReference>
<comment type="caution">
    <text evidence="13">The sequence shown here is derived from an EMBL/GenBank/DDBJ whole genome shotgun (WGS) entry which is preliminary data.</text>
</comment>
<evidence type="ECO:0000256" key="1">
    <source>
        <dbReference type="ARBA" id="ARBA00001946"/>
    </source>
</evidence>
<dbReference type="GO" id="GO:0015977">
    <property type="term" value="P:carbon fixation"/>
    <property type="evidence" value="ECO:0007669"/>
    <property type="project" value="UniProtKB-UniRule"/>
</dbReference>
<dbReference type="GO" id="GO:0008964">
    <property type="term" value="F:phosphoenolpyruvate carboxylase activity"/>
    <property type="evidence" value="ECO:0007669"/>
    <property type="project" value="UniProtKB-UniRule"/>
</dbReference>
<feature type="active site" evidence="10 12">
    <location>
        <position position="586"/>
    </location>
</feature>
<dbReference type="PANTHER" id="PTHR30523">
    <property type="entry name" value="PHOSPHOENOLPYRUVATE CARBOXYLASE"/>
    <property type="match status" value="1"/>
</dbReference>
<keyword evidence="14" id="KW-1185">Reference proteome</keyword>
<dbReference type="PROSITE" id="PS00781">
    <property type="entry name" value="PEPCASE_1"/>
    <property type="match status" value="1"/>
</dbReference>
<keyword evidence="7 10" id="KW-0456">Lyase</keyword>
<keyword evidence="6 10" id="KW-0460">Magnesium</keyword>
<evidence type="ECO:0000256" key="11">
    <source>
        <dbReference type="PROSITE-ProRule" id="PRU10111"/>
    </source>
</evidence>
<dbReference type="GO" id="GO:0000287">
    <property type="term" value="F:magnesium ion binding"/>
    <property type="evidence" value="ECO:0007669"/>
    <property type="project" value="UniProtKB-UniRule"/>
</dbReference>
<evidence type="ECO:0000256" key="8">
    <source>
        <dbReference type="ARBA" id="ARBA00023300"/>
    </source>
</evidence>
<reference evidence="13 14" key="1">
    <citation type="submission" date="2019-02" db="EMBL/GenBank/DDBJ databases">
        <title>Deep-cultivation of Planctomycetes and their phenomic and genomic characterization uncovers novel biology.</title>
        <authorList>
            <person name="Wiegand S."/>
            <person name="Jogler M."/>
            <person name="Boedeker C."/>
            <person name="Pinto D."/>
            <person name="Vollmers J."/>
            <person name="Rivas-Marin E."/>
            <person name="Kohn T."/>
            <person name="Peeters S.H."/>
            <person name="Heuer A."/>
            <person name="Rast P."/>
            <person name="Oberbeckmann S."/>
            <person name="Bunk B."/>
            <person name="Jeske O."/>
            <person name="Meyerdierks A."/>
            <person name="Storesund J.E."/>
            <person name="Kallscheuer N."/>
            <person name="Luecker S."/>
            <person name="Lage O.M."/>
            <person name="Pohl T."/>
            <person name="Merkel B.J."/>
            <person name="Hornburger P."/>
            <person name="Mueller R.-W."/>
            <person name="Bruemmer F."/>
            <person name="Labrenz M."/>
            <person name="Spormann A.M."/>
            <person name="Op Den Camp H."/>
            <person name="Overmann J."/>
            <person name="Amann R."/>
            <person name="Jetten M.S.M."/>
            <person name="Mascher T."/>
            <person name="Medema M.H."/>
            <person name="Devos D.P."/>
            <person name="Kaster A.-K."/>
            <person name="Ovreas L."/>
            <person name="Rohde M."/>
            <person name="Galperin M.Y."/>
            <person name="Jogler C."/>
        </authorList>
    </citation>
    <scope>NUCLEOTIDE SEQUENCE [LARGE SCALE GENOMIC DNA]</scope>
    <source>
        <strain evidence="13 14">Poly51</strain>
    </source>
</reference>
<dbReference type="RefSeq" id="WP_186775786.1">
    <property type="nucleotide sequence ID" value="NZ_SJPW01000007.1"/>
</dbReference>